<feature type="domain" description="Thioredoxin" evidence="7">
    <location>
        <begin position="21"/>
        <end position="230"/>
    </location>
</feature>
<protein>
    <recommendedName>
        <fullName evidence="7">Thioredoxin domain-containing protein</fullName>
    </recommendedName>
</protein>
<dbReference type="EMBL" id="CADCTW010000032">
    <property type="protein sequence ID" value="CAA9302757.1"/>
    <property type="molecule type" value="Genomic_DNA"/>
</dbReference>
<proteinExistence type="inferred from homology"/>
<evidence type="ECO:0000256" key="6">
    <source>
        <dbReference type="SAM" id="MobiDB-lite"/>
    </source>
</evidence>
<dbReference type="PANTHER" id="PTHR13887:SF14">
    <property type="entry name" value="DISULFIDE BOND FORMATION PROTEIN D"/>
    <property type="match status" value="1"/>
</dbReference>
<accession>A0A6J4KDA0</accession>
<comment type="similarity">
    <text evidence="1">Belongs to the thioredoxin family. DsbA subfamily.</text>
</comment>
<dbReference type="SUPFAM" id="SSF52833">
    <property type="entry name" value="Thioredoxin-like"/>
    <property type="match status" value="1"/>
</dbReference>
<dbReference type="PANTHER" id="PTHR13887">
    <property type="entry name" value="GLUTATHIONE S-TRANSFERASE KAPPA"/>
    <property type="match status" value="1"/>
</dbReference>
<evidence type="ECO:0000259" key="7">
    <source>
        <dbReference type="PROSITE" id="PS51352"/>
    </source>
</evidence>
<keyword evidence="2" id="KW-0732">Signal</keyword>
<dbReference type="InterPro" id="IPR013766">
    <property type="entry name" value="Thioredoxin_domain"/>
</dbReference>
<keyword evidence="3" id="KW-0560">Oxidoreductase</keyword>
<evidence type="ECO:0000256" key="4">
    <source>
        <dbReference type="ARBA" id="ARBA00023157"/>
    </source>
</evidence>
<evidence type="ECO:0000256" key="3">
    <source>
        <dbReference type="ARBA" id="ARBA00023002"/>
    </source>
</evidence>
<organism evidence="8">
    <name type="scientific">uncultured Gemmatimonadota bacterium</name>
    <dbReference type="NCBI Taxonomy" id="203437"/>
    <lineage>
        <taxon>Bacteria</taxon>
        <taxon>Pseudomonadati</taxon>
        <taxon>Gemmatimonadota</taxon>
        <taxon>environmental samples</taxon>
    </lineage>
</organism>
<dbReference type="InterPro" id="IPR036249">
    <property type="entry name" value="Thioredoxin-like_sf"/>
</dbReference>
<name>A0A6J4KDA0_9BACT</name>
<evidence type="ECO:0000256" key="5">
    <source>
        <dbReference type="ARBA" id="ARBA00023284"/>
    </source>
</evidence>
<dbReference type="Gene3D" id="3.40.30.10">
    <property type="entry name" value="Glutaredoxin"/>
    <property type="match status" value="1"/>
</dbReference>
<dbReference type="PROSITE" id="PS51352">
    <property type="entry name" value="THIOREDOXIN_2"/>
    <property type="match status" value="1"/>
</dbReference>
<dbReference type="InterPro" id="IPR012336">
    <property type="entry name" value="Thioredoxin-like_fold"/>
</dbReference>
<dbReference type="AlphaFoldDB" id="A0A6J4KDA0"/>
<keyword evidence="5" id="KW-0676">Redox-active center</keyword>
<keyword evidence="4" id="KW-1015">Disulfide bond</keyword>
<reference evidence="8" key="1">
    <citation type="submission" date="2020-02" db="EMBL/GenBank/DDBJ databases">
        <authorList>
            <person name="Meier V. D."/>
        </authorList>
    </citation>
    <scope>NUCLEOTIDE SEQUENCE</scope>
    <source>
        <strain evidence="8">AVDCRST_MAG68</strain>
    </source>
</reference>
<sequence length="262" mass="27613">MPRPAPAAKKRSPLTPLYLLLGLIVVAGAGVLFTQTRGGNAAKEPVPVAMSPAELQRLPGMSIGRPDAPLTILEFADFQCPGCGQWATFMEPVIKERLVNTGRARYVFYDFPLNIHPNAFLAARAGRCANDQGKFWEYHGALFQNQAKWSHESDPTELFVQYSGGVGADAGRFEECLRSDRFAREVSESTKLGESLGVGGTPTIFVNGQRLQDVPDSYDALAAQLEKIAPGSTTGTPPAPGATPAPGAAVPAAPAAGAPAAP</sequence>
<evidence type="ECO:0000313" key="8">
    <source>
        <dbReference type="EMBL" id="CAA9302757.1"/>
    </source>
</evidence>
<evidence type="ECO:0000256" key="1">
    <source>
        <dbReference type="ARBA" id="ARBA00005791"/>
    </source>
</evidence>
<dbReference type="GO" id="GO:0016491">
    <property type="term" value="F:oxidoreductase activity"/>
    <property type="evidence" value="ECO:0007669"/>
    <property type="project" value="UniProtKB-KW"/>
</dbReference>
<feature type="region of interest" description="Disordered" evidence="6">
    <location>
        <begin position="229"/>
        <end position="262"/>
    </location>
</feature>
<feature type="compositionally biased region" description="Low complexity" evidence="6">
    <location>
        <begin position="244"/>
        <end position="262"/>
    </location>
</feature>
<gene>
    <name evidence="8" type="ORF">AVDCRST_MAG68-598</name>
</gene>
<dbReference type="Pfam" id="PF13462">
    <property type="entry name" value="Thioredoxin_4"/>
    <property type="match status" value="1"/>
</dbReference>
<evidence type="ECO:0000256" key="2">
    <source>
        <dbReference type="ARBA" id="ARBA00022729"/>
    </source>
</evidence>